<dbReference type="GO" id="GO:0016747">
    <property type="term" value="F:acyltransferase activity, transferring groups other than amino-acyl groups"/>
    <property type="evidence" value="ECO:0007669"/>
    <property type="project" value="InterPro"/>
</dbReference>
<dbReference type="PANTHER" id="PTHR23028">
    <property type="entry name" value="ACETYLTRANSFERASE"/>
    <property type="match status" value="1"/>
</dbReference>
<dbReference type="Proteomes" id="UP000502611">
    <property type="component" value="Chromosome"/>
</dbReference>
<dbReference type="AlphaFoldDB" id="A0A6M4G0V6"/>
<dbReference type="EMBL" id="CP053021">
    <property type="protein sequence ID" value="QJR00868.1"/>
    <property type="molecule type" value="Genomic_DNA"/>
</dbReference>
<feature type="transmembrane region" description="Helical" evidence="1">
    <location>
        <begin position="300"/>
        <end position="322"/>
    </location>
</feature>
<proteinExistence type="predicted"/>
<keyword evidence="1" id="KW-0812">Transmembrane</keyword>
<feature type="transmembrane region" description="Helical" evidence="1">
    <location>
        <begin position="334"/>
        <end position="357"/>
    </location>
</feature>
<dbReference type="Pfam" id="PF19040">
    <property type="entry name" value="SGNH"/>
    <property type="match status" value="1"/>
</dbReference>
<evidence type="ECO:0000259" key="2">
    <source>
        <dbReference type="Pfam" id="PF01757"/>
    </source>
</evidence>
<evidence type="ECO:0000313" key="4">
    <source>
        <dbReference type="EMBL" id="QJR00868.1"/>
    </source>
</evidence>
<dbReference type="PANTHER" id="PTHR23028:SF53">
    <property type="entry name" value="ACYL_TRANSF_3 DOMAIN-CONTAINING PROTEIN"/>
    <property type="match status" value="1"/>
</dbReference>
<feature type="transmembrane region" description="Helical" evidence="1">
    <location>
        <begin position="7"/>
        <end position="25"/>
    </location>
</feature>
<keyword evidence="1" id="KW-1133">Transmembrane helix</keyword>
<evidence type="ECO:0000313" key="5">
    <source>
        <dbReference type="Proteomes" id="UP000502611"/>
    </source>
</evidence>
<feature type="transmembrane region" description="Helical" evidence="1">
    <location>
        <begin position="205"/>
        <end position="221"/>
    </location>
</feature>
<accession>A0A6M4G0V6</accession>
<sequence length="588" mass="64224">MEFRRDIQIYRGIAVLAVVLFHLGLGGFEAGFLGVDIFFVISGFLMQMLYTEQSTWRSFYQRRARRLLPAYFATILTTLVASAVFVLPSEFSQAANQALWSVFFVPNIGYWAQNSYFSKSDFNPLLNLWSLGVELQFYLILPALAFLTRNRTWLLIAVCLVSLALCLLAVTISPKTPFFLAPFRIWQFGAGMLAARFAIGSNPKLGLLCSVLMLASLFLPVDGSALSPIVGHPGLGSIVATLATAGALIWGLPTKVTTSAAGTALLKLGNVSYSIYLAHFPALVLLHYRPFSGTILGYQSALHISVSIALIGACSFILYMLFERHSVRLFSWRNSALTVAAVAALAITLPSFQLVFFPDRDQKIFKAFQDRAPYRCGKLIRITQPKAEICAIGEAGVPILLIGDSHADAIKVSFAKVSASLGQRPYFAVSNAPLLSDKLKPDWLARQAKVAGAKTIYLHYSPDNARKIDIPAIKAVAKSAGLRVIWIKPIPVYRASVPELLYRQAHEGMAFVPQSLAAYSAHNQKVSNTLSALGIPTIDLAPVLCAPDCRVQSLSGELYYFDDGHLTLTGAAALERGLRDQMSQFAAL</sequence>
<feature type="domain" description="Acyltransferase 3" evidence="2">
    <location>
        <begin position="7"/>
        <end position="319"/>
    </location>
</feature>
<gene>
    <name evidence="4" type="ORF">HH800_00850</name>
</gene>
<dbReference type="Pfam" id="PF01757">
    <property type="entry name" value="Acyl_transf_3"/>
    <property type="match status" value="1"/>
</dbReference>
<dbReference type="InterPro" id="IPR002656">
    <property type="entry name" value="Acyl_transf_3_dom"/>
</dbReference>
<evidence type="ECO:0000259" key="3">
    <source>
        <dbReference type="Pfam" id="PF19040"/>
    </source>
</evidence>
<dbReference type="GO" id="GO:0009103">
    <property type="term" value="P:lipopolysaccharide biosynthetic process"/>
    <property type="evidence" value="ECO:0007669"/>
    <property type="project" value="TreeGrafter"/>
</dbReference>
<protein>
    <submittedName>
        <fullName evidence="4">Acyltransferase</fullName>
    </submittedName>
</protein>
<dbReference type="InterPro" id="IPR043968">
    <property type="entry name" value="SGNH"/>
</dbReference>
<keyword evidence="1" id="KW-0472">Membrane</keyword>
<dbReference type="RefSeq" id="WP_169859903.1">
    <property type="nucleotide sequence ID" value="NZ_CP053021.1"/>
</dbReference>
<feature type="transmembrane region" description="Helical" evidence="1">
    <location>
        <begin position="179"/>
        <end position="199"/>
    </location>
</feature>
<feature type="transmembrane region" description="Helical" evidence="1">
    <location>
        <begin position="31"/>
        <end position="50"/>
    </location>
</feature>
<dbReference type="InterPro" id="IPR050879">
    <property type="entry name" value="Acyltransferase_3"/>
</dbReference>
<feature type="transmembrane region" description="Helical" evidence="1">
    <location>
        <begin position="271"/>
        <end position="288"/>
    </location>
</feature>
<evidence type="ECO:0000256" key="1">
    <source>
        <dbReference type="SAM" id="Phobius"/>
    </source>
</evidence>
<keyword evidence="4" id="KW-0808">Transferase</keyword>
<organism evidence="4 5">
    <name type="scientific">Sphingobium yanoikuyae</name>
    <name type="common">Sphingomonas yanoikuyae</name>
    <dbReference type="NCBI Taxonomy" id="13690"/>
    <lineage>
        <taxon>Bacteria</taxon>
        <taxon>Pseudomonadati</taxon>
        <taxon>Pseudomonadota</taxon>
        <taxon>Alphaproteobacteria</taxon>
        <taxon>Sphingomonadales</taxon>
        <taxon>Sphingomonadaceae</taxon>
        <taxon>Sphingobium</taxon>
    </lineage>
</organism>
<feature type="transmembrane region" description="Helical" evidence="1">
    <location>
        <begin position="233"/>
        <end position="251"/>
    </location>
</feature>
<feature type="domain" description="SGNH" evidence="3">
    <location>
        <begin position="386"/>
        <end position="576"/>
    </location>
</feature>
<name>A0A6M4G0V6_SPHYA</name>
<feature type="transmembrane region" description="Helical" evidence="1">
    <location>
        <begin position="70"/>
        <end position="88"/>
    </location>
</feature>
<reference evidence="4 5" key="1">
    <citation type="submission" date="2020-04" db="EMBL/GenBank/DDBJ databases">
        <title>The Whole Genome Analysis of High salt-tolerant Sphingobium yanoikuyae YC-XJ2 with Aryl organophosphorus flame retardants (aryl-OPFRs)-degrading capacity and characteristics of Related phosphotriesterase.</title>
        <authorList>
            <person name="Li X."/>
        </authorList>
    </citation>
    <scope>NUCLEOTIDE SEQUENCE [LARGE SCALE GENOMIC DNA]</scope>
    <source>
        <strain evidence="4 5">YC-XJ2</strain>
    </source>
</reference>
<dbReference type="GO" id="GO:0016020">
    <property type="term" value="C:membrane"/>
    <property type="evidence" value="ECO:0007669"/>
    <property type="project" value="TreeGrafter"/>
</dbReference>
<keyword evidence="4" id="KW-0012">Acyltransferase</keyword>
<feature type="transmembrane region" description="Helical" evidence="1">
    <location>
        <begin position="125"/>
        <end position="147"/>
    </location>
</feature>
<feature type="transmembrane region" description="Helical" evidence="1">
    <location>
        <begin position="153"/>
        <end position="172"/>
    </location>
</feature>